<keyword evidence="1" id="KW-0547">Nucleotide-binding</keyword>
<keyword evidence="2" id="KW-0067">ATP-binding</keyword>
<dbReference type="SUPFAM" id="SSF52172">
    <property type="entry name" value="CheY-like"/>
    <property type="match status" value="1"/>
</dbReference>
<dbReference type="InterPro" id="IPR011006">
    <property type="entry name" value="CheY-like_superfamily"/>
</dbReference>
<keyword evidence="4" id="KW-0238">DNA-binding</keyword>
<evidence type="ECO:0000259" key="7">
    <source>
        <dbReference type="PROSITE" id="PS50045"/>
    </source>
</evidence>
<dbReference type="Gene3D" id="3.40.50.300">
    <property type="entry name" value="P-loop containing nucleotide triphosphate hydrolases"/>
    <property type="match status" value="1"/>
</dbReference>
<dbReference type="Pfam" id="PF02954">
    <property type="entry name" value="HTH_8"/>
    <property type="match status" value="1"/>
</dbReference>
<sequence>MLHMLSSILQRLHYETTCAANGLEGVNALKGQSFDFILCDIRMPKMDGMQFLRQARQFNTEATVIMMSAYGTTDTALAAMRAGAYDYISKPFKTDEIELTLRKAEEREALRRDNRKLRHRLASLEENHTFGRMIARSASMLEVFDLSVKVAPHPTTVLITGESGTGKELIARGIHQMSSRSAGEFVAINCGGIPASLIESELFGYTKGSFTGADSHHQGLFATAHGGTILLDEIGELPVPSQVKLLRVLQEGEIQPIGATHPRKIDVRVLAATSRNLEERIDSGRFRQDLYYRLNVVHIHLPPLRERTEDIPLLSDLFIKRYATRGDSEVSRIAPATMALLLNHSWPGNVRELENVIERAVILADNDDILLPSHLPDSLRCRVDTAPSIAPDGSLSIKNAQKSMESSLIKRALQITEGNKTKAAELLEISYPSLLSKIKEYRLTKK</sequence>
<dbReference type="Gene3D" id="1.10.10.60">
    <property type="entry name" value="Homeodomain-like"/>
    <property type="match status" value="1"/>
</dbReference>
<dbReference type="PANTHER" id="PTHR32071:SF113">
    <property type="entry name" value="ALGINATE BIOSYNTHESIS TRANSCRIPTIONAL REGULATORY PROTEIN ALGB"/>
    <property type="match status" value="1"/>
</dbReference>
<evidence type="ECO:0000256" key="3">
    <source>
        <dbReference type="ARBA" id="ARBA00023015"/>
    </source>
</evidence>
<dbReference type="Gene3D" id="3.40.50.2300">
    <property type="match status" value="1"/>
</dbReference>
<keyword evidence="6" id="KW-0597">Phosphoprotein</keyword>
<dbReference type="InterPro" id="IPR001789">
    <property type="entry name" value="Sig_transdc_resp-reg_receiver"/>
</dbReference>
<dbReference type="PANTHER" id="PTHR32071">
    <property type="entry name" value="TRANSCRIPTIONAL REGULATORY PROTEIN"/>
    <property type="match status" value="1"/>
</dbReference>
<dbReference type="SUPFAM" id="SSF52540">
    <property type="entry name" value="P-loop containing nucleoside triphosphate hydrolases"/>
    <property type="match status" value="1"/>
</dbReference>
<dbReference type="SUPFAM" id="SSF46689">
    <property type="entry name" value="Homeodomain-like"/>
    <property type="match status" value="1"/>
</dbReference>
<feature type="modified residue" description="4-aspartylphosphate" evidence="6">
    <location>
        <position position="40"/>
    </location>
</feature>
<evidence type="ECO:0000256" key="4">
    <source>
        <dbReference type="ARBA" id="ARBA00023125"/>
    </source>
</evidence>
<dbReference type="Pfam" id="PF25601">
    <property type="entry name" value="AAA_lid_14"/>
    <property type="match status" value="1"/>
</dbReference>
<dbReference type="InterPro" id="IPR058031">
    <property type="entry name" value="AAA_lid_NorR"/>
</dbReference>
<organism evidence="9 10">
    <name type="scientific">Desulfofustis limnaeus</name>
    <dbReference type="NCBI Taxonomy" id="2740163"/>
    <lineage>
        <taxon>Bacteria</taxon>
        <taxon>Pseudomonadati</taxon>
        <taxon>Thermodesulfobacteriota</taxon>
        <taxon>Desulfobulbia</taxon>
        <taxon>Desulfobulbales</taxon>
        <taxon>Desulfocapsaceae</taxon>
        <taxon>Desulfofustis</taxon>
    </lineage>
</organism>
<dbReference type="Proteomes" id="UP000830055">
    <property type="component" value="Chromosome"/>
</dbReference>
<dbReference type="InterPro" id="IPR027417">
    <property type="entry name" value="P-loop_NTPase"/>
</dbReference>
<dbReference type="InterPro" id="IPR002078">
    <property type="entry name" value="Sigma_54_int"/>
</dbReference>
<dbReference type="PROSITE" id="PS00688">
    <property type="entry name" value="SIGMA54_INTERACT_3"/>
    <property type="match status" value="1"/>
</dbReference>
<dbReference type="InterPro" id="IPR003593">
    <property type="entry name" value="AAA+_ATPase"/>
</dbReference>
<dbReference type="PROSITE" id="PS00676">
    <property type="entry name" value="SIGMA54_INTERACT_2"/>
    <property type="match status" value="1"/>
</dbReference>
<keyword evidence="10" id="KW-1185">Reference proteome</keyword>
<dbReference type="SMART" id="SM00382">
    <property type="entry name" value="AAA"/>
    <property type="match status" value="1"/>
</dbReference>
<dbReference type="InterPro" id="IPR025944">
    <property type="entry name" value="Sigma_54_int_dom_CS"/>
</dbReference>
<evidence type="ECO:0000256" key="5">
    <source>
        <dbReference type="ARBA" id="ARBA00023163"/>
    </source>
</evidence>
<accession>A0ABM7W7P8</accession>
<dbReference type="Pfam" id="PF00158">
    <property type="entry name" value="Sigma54_activat"/>
    <property type="match status" value="1"/>
</dbReference>
<dbReference type="Gene3D" id="1.10.8.60">
    <property type="match status" value="1"/>
</dbReference>
<dbReference type="PROSITE" id="PS50045">
    <property type="entry name" value="SIGMA54_INTERACT_4"/>
    <property type="match status" value="1"/>
</dbReference>
<dbReference type="InterPro" id="IPR009057">
    <property type="entry name" value="Homeodomain-like_sf"/>
</dbReference>
<dbReference type="PRINTS" id="PR01590">
    <property type="entry name" value="HTHFIS"/>
</dbReference>
<evidence type="ECO:0000256" key="6">
    <source>
        <dbReference type="PROSITE-ProRule" id="PRU00169"/>
    </source>
</evidence>
<dbReference type="InterPro" id="IPR025943">
    <property type="entry name" value="Sigma_54_int_dom_ATP-bd_2"/>
</dbReference>
<dbReference type="InterPro" id="IPR002197">
    <property type="entry name" value="HTH_Fis"/>
</dbReference>
<dbReference type="Pfam" id="PF00072">
    <property type="entry name" value="Response_reg"/>
    <property type="match status" value="1"/>
</dbReference>
<name>A0ABM7W7P8_9BACT</name>
<dbReference type="SMART" id="SM00448">
    <property type="entry name" value="REC"/>
    <property type="match status" value="1"/>
</dbReference>
<evidence type="ECO:0000256" key="2">
    <source>
        <dbReference type="ARBA" id="ARBA00022840"/>
    </source>
</evidence>
<dbReference type="InterPro" id="IPR025662">
    <property type="entry name" value="Sigma_54_int_dom_ATP-bd_1"/>
</dbReference>
<keyword evidence="3" id="KW-0805">Transcription regulation</keyword>
<feature type="domain" description="Sigma-54 factor interaction" evidence="7">
    <location>
        <begin position="133"/>
        <end position="362"/>
    </location>
</feature>
<protein>
    <submittedName>
        <fullName evidence="9">Acetoacetate metabolism regulatory protein AtoC</fullName>
    </submittedName>
</protein>
<dbReference type="EMBL" id="AP025516">
    <property type="protein sequence ID" value="BDD86909.1"/>
    <property type="molecule type" value="Genomic_DNA"/>
</dbReference>
<keyword evidence="5" id="KW-0804">Transcription</keyword>
<proteinExistence type="predicted"/>
<reference evidence="9 10" key="1">
    <citation type="submission" date="2022-01" db="EMBL/GenBank/DDBJ databases">
        <title>Desulfofustis limnae sp. nov., a novel mesophilic sulfate-reducing bacterium isolated from marsh soil.</title>
        <authorList>
            <person name="Watanabe M."/>
            <person name="Takahashi A."/>
            <person name="Kojima H."/>
            <person name="Fukui M."/>
        </authorList>
    </citation>
    <scope>NUCLEOTIDE SEQUENCE [LARGE SCALE GENOMIC DNA]</scope>
    <source>
        <strain evidence="9 10">PPLL</strain>
    </source>
</reference>
<evidence type="ECO:0000313" key="9">
    <source>
        <dbReference type="EMBL" id="BDD86909.1"/>
    </source>
</evidence>
<gene>
    <name evidence="9" type="ORF">DPPLL_12740</name>
</gene>
<dbReference type="PROSITE" id="PS50110">
    <property type="entry name" value="RESPONSE_REGULATORY"/>
    <property type="match status" value="1"/>
</dbReference>
<evidence type="ECO:0000256" key="1">
    <source>
        <dbReference type="ARBA" id="ARBA00022741"/>
    </source>
</evidence>
<dbReference type="PROSITE" id="PS00675">
    <property type="entry name" value="SIGMA54_INTERACT_1"/>
    <property type="match status" value="1"/>
</dbReference>
<evidence type="ECO:0000313" key="10">
    <source>
        <dbReference type="Proteomes" id="UP000830055"/>
    </source>
</evidence>
<feature type="domain" description="Response regulatory" evidence="8">
    <location>
        <begin position="1"/>
        <end position="105"/>
    </location>
</feature>
<dbReference type="CDD" id="cd00009">
    <property type="entry name" value="AAA"/>
    <property type="match status" value="1"/>
</dbReference>
<evidence type="ECO:0000259" key="8">
    <source>
        <dbReference type="PROSITE" id="PS50110"/>
    </source>
</evidence>